<protein>
    <submittedName>
        <fullName evidence="1">1971_t:CDS:1</fullName>
    </submittedName>
</protein>
<accession>A0ACA9KIV8</accession>
<evidence type="ECO:0000313" key="1">
    <source>
        <dbReference type="EMBL" id="CAG8475206.1"/>
    </source>
</evidence>
<reference evidence="1" key="1">
    <citation type="submission" date="2021-06" db="EMBL/GenBank/DDBJ databases">
        <authorList>
            <person name="Kallberg Y."/>
            <person name="Tangrot J."/>
            <person name="Rosling A."/>
        </authorList>
    </citation>
    <scope>NUCLEOTIDE SEQUENCE</scope>
    <source>
        <strain evidence="1">CL356</strain>
    </source>
</reference>
<dbReference type="EMBL" id="CAJVPT010002099">
    <property type="protein sequence ID" value="CAG8475206.1"/>
    <property type="molecule type" value="Genomic_DNA"/>
</dbReference>
<proteinExistence type="predicted"/>
<comment type="caution">
    <text evidence="1">The sequence shown here is derived from an EMBL/GenBank/DDBJ whole genome shotgun (WGS) entry which is preliminary data.</text>
</comment>
<organism evidence="1 2">
    <name type="scientific">Acaulospora colombiana</name>
    <dbReference type="NCBI Taxonomy" id="27376"/>
    <lineage>
        <taxon>Eukaryota</taxon>
        <taxon>Fungi</taxon>
        <taxon>Fungi incertae sedis</taxon>
        <taxon>Mucoromycota</taxon>
        <taxon>Glomeromycotina</taxon>
        <taxon>Glomeromycetes</taxon>
        <taxon>Diversisporales</taxon>
        <taxon>Acaulosporaceae</taxon>
        <taxon>Acaulospora</taxon>
    </lineage>
</organism>
<dbReference type="Proteomes" id="UP000789525">
    <property type="component" value="Unassembled WGS sequence"/>
</dbReference>
<gene>
    <name evidence="1" type="ORF">ACOLOM_LOCUS1762</name>
</gene>
<keyword evidence="2" id="KW-1185">Reference proteome</keyword>
<evidence type="ECO:0000313" key="2">
    <source>
        <dbReference type="Proteomes" id="UP000789525"/>
    </source>
</evidence>
<sequence>MPRRQYAAVPSNDVDDNELEQAFAISDDEDAGRETHDRTPLLPPTEEQGEQSPLPVQTPRTVHSQRTINGRYNFDYDFPPPGSPPTDRAGVNHWGNTNGVVIAGPINYNFHSSQGNWFSRAWSSLRGGNSRGIEPSGRIGGGSNNDGVFANLSSRPTNARRANATRDTAQQDDVEIETIFHAPEVARDDAPPSYWAAQADTAPPYWENTVHATVQDEFLIDSIPAGSIFGFLGVISPILGGMAQRQAWESPLYDSGSGSGTALKETTTLLDYLEKSGGPARMPHPLTQPLPPPDYPVCPTTRQVAHIIIQLQTLPCSTMMVIGWFIFMSSLLGFWRVKRWERSIRASQAETVAQEESEQEDASNSNQTPDAVNVRSTSPITAQLRDAELGGLPPIHYSREHEGVAEHDHEAAQNEERLRRDLASVGYF</sequence>
<name>A0ACA9KIV8_9GLOM</name>